<dbReference type="VEuPathDB" id="FungiDB:JI435_411710"/>
<reference evidence="2" key="1">
    <citation type="journal article" date="2021" name="BMC Genomics">
        <title>Chromosome-level genome assembly and manually-curated proteome of model necrotroph Parastagonospora nodorum Sn15 reveals a genome-wide trove of candidate effector homologs, and redundancy of virulence-related functions within an accessory chromosome.</title>
        <authorList>
            <person name="Bertazzoni S."/>
            <person name="Jones D.A.B."/>
            <person name="Phan H.T."/>
            <person name="Tan K.-C."/>
            <person name="Hane J.K."/>
        </authorList>
    </citation>
    <scope>NUCLEOTIDE SEQUENCE [LARGE SCALE GENOMIC DNA]</scope>
    <source>
        <strain evidence="2">SN15 / ATCC MYA-4574 / FGSC 10173)</strain>
    </source>
</reference>
<dbReference type="EMBL" id="CP069030">
    <property type="protein sequence ID" value="QRC98206.1"/>
    <property type="molecule type" value="Genomic_DNA"/>
</dbReference>
<evidence type="ECO:0000313" key="1">
    <source>
        <dbReference type="EMBL" id="QRC98206.1"/>
    </source>
</evidence>
<accession>A0A7U2I380</accession>
<sequence length="93" mass="10611">MVLWRQGHRRGCPNTWGRVSASKASHASCVVLSLFAPIPFDDFPCFHSFTCAFHPHNTFRAPTIEQSTITYESCFSLKYSVKHKALFIKCFPD</sequence>
<proteinExistence type="predicted"/>
<keyword evidence="2" id="KW-1185">Reference proteome</keyword>
<dbReference type="AlphaFoldDB" id="A0A7U2I380"/>
<dbReference type="Proteomes" id="UP000663193">
    <property type="component" value="Chromosome 8"/>
</dbReference>
<organism evidence="1 2">
    <name type="scientific">Phaeosphaeria nodorum (strain SN15 / ATCC MYA-4574 / FGSC 10173)</name>
    <name type="common">Glume blotch fungus</name>
    <name type="synonym">Parastagonospora nodorum</name>
    <dbReference type="NCBI Taxonomy" id="321614"/>
    <lineage>
        <taxon>Eukaryota</taxon>
        <taxon>Fungi</taxon>
        <taxon>Dikarya</taxon>
        <taxon>Ascomycota</taxon>
        <taxon>Pezizomycotina</taxon>
        <taxon>Dothideomycetes</taxon>
        <taxon>Pleosporomycetidae</taxon>
        <taxon>Pleosporales</taxon>
        <taxon>Pleosporineae</taxon>
        <taxon>Phaeosphaeriaceae</taxon>
        <taxon>Parastagonospora</taxon>
    </lineage>
</organism>
<gene>
    <name evidence="1" type="ORF">JI435_411710</name>
</gene>
<protein>
    <submittedName>
        <fullName evidence="1">Uncharacterized protein</fullName>
    </submittedName>
</protein>
<name>A0A7U2I380_PHANO</name>
<evidence type="ECO:0000313" key="2">
    <source>
        <dbReference type="Proteomes" id="UP000663193"/>
    </source>
</evidence>